<evidence type="ECO:0000313" key="3">
    <source>
        <dbReference type="Proteomes" id="UP000177230"/>
    </source>
</evidence>
<gene>
    <name evidence="2" type="ORF">A2024_05565</name>
</gene>
<evidence type="ECO:0000313" key="2">
    <source>
        <dbReference type="EMBL" id="OGF14004.1"/>
    </source>
</evidence>
<sequence>MDLDYKIWTDLVKNRLYLVIKGPISDETANAAADKTMQEAKKLQTGFTVITDISQAHPTGSKGGIEIKRAQAFLGYMGVKRIIQVIPRSESGAAQQQGNPPQGYSTVNTASSIEEGDAILDRSA</sequence>
<comment type="caution">
    <text evidence="2">The sequence shown here is derived from an EMBL/GenBank/DDBJ whole genome shotgun (WGS) entry which is preliminary data.</text>
</comment>
<evidence type="ECO:0000256" key="1">
    <source>
        <dbReference type="SAM" id="MobiDB-lite"/>
    </source>
</evidence>
<feature type="compositionally biased region" description="Low complexity" evidence="1">
    <location>
        <begin position="92"/>
        <end position="103"/>
    </location>
</feature>
<feature type="region of interest" description="Disordered" evidence="1">
    <location>
        <begin position="89"/>
        <end position="124"/>
    </location>
</feature>
<organism evidence="2 3">
    <name type="scientific">Candidatus Edwardsbacteria bacterium GWF2_54_11</name>
    <dbReference type="NCBI Taxonomy" id="1817851"/>
    <lineage>
        <taxon>Bacteria</taxon>
        <taxon>Candidatus Edwardsiibacteriota</taxon>
    </lineage>
</organism>
<dbReference type="AlphaFoldDB" id="A0A1F5RI28"/>
<dbReference type="EMBL" id="MFFM01000009">
    <property type="protein sequence ID" value="OGF14004.1"/>
    <property type="molecule type" value="Genomic_DNA"/>
</dbReference>
<reference evidence="2 3" key="1">
    <citation type="journal article" date="2016" name="Nat. Commun.">
        <title>Thousands of microbial genomes shed light on interconnected biogeochemical processes in an aquifer system.</title>
        <authorList>
            <person name="Anantharaman K."/>
            <person name="Brown C.T."/>
            <person name="Hug L.A."/>
            <person name="Sharon I."/>
            <person name="Castelle C.J."/>
            <person name="Probst A.J."/>
            <person name="Thomas B.C."/>
            <person name="Singh A."/>
            <person name="Wilkins M.J."/>
            <person name="Karaoz U."/>
            <person name="Brodie E.L."/>
            <person name="Williams K.H."/>
            <person name="Hubbard S.S."/>
            <person name="Banfield J.F."/>
        </authorList>
    </citation>
    <scope>NUCLEOTIDE SEQUENCE [LARGE SCALE GENOMIC DNA]</scope>
</reference>
<dbReference type="Proteomes" id="UP000177230">
    <property type="component" value="Unassembled WGS sequence"/>
</dbReference>
<name>A0A1F5RI28_9BACT</name>
<proteinExistence type="predicted"/>
<accession>A0A1F5RI28</accession>
<protein>
    <submittedName>
        <fullName evidence="2">Uncharacterized protein</fullName>
    </submittedName>
</protein>